<accession>A0AAI8C340</accession>
<dbReference type="Proteomes" id="UP000069030">
    <property type="component" value="Chromosome"/>
</dbReference>
<gene>
    <name evidence="1" type="ORF">AS202_03325</name>
</gene>
<protein>
    <submittedName>
        <fullName evidence="1">Uncharacterized protein</fullName>
    </submittedName>
</protein>
<reference evidence="1 2" key="1">
    <citation type="journal article" date="2016" name="J. Zhejiang Univ. Sci. B">
        <title>Antibiotic resistance mechanisms of Myroides sp.</title>
        <authorList>
            <person name="Hu S."/>
            <person name="Yuan S."/>
            <person name="Qu H."/>
            <person name="Jiang T."/>
            <person name="Zhou Y."/>
            <person name="Wang M."/>
            <person name="Ming D."/>
        </authorList>
    </citation>
    <scope>NUCLEOTIDE SEQUENCE [LARGE SCALE GENOMIC DNA]</scope>
    <source>
        <strain evidence="1 2">PR63039</strain>
    </source>
</reference>
<dbReference type="KEGG" id="mod:AS202_03325"/>
<evidence type="ECO:0000313" key="2">
    <source>
        <dbReference type="Proteomes" id="UP000069030"/>
    </source>
</evidence>
<evidence type="ECO:0000313" key="1">
    <source>
        <dbReference type="EMBL" id="ALU25244.1"/>
    </source>
</evidence>
<dbReference type="EMBL" id="CP013690">
    <property type="protein sequence ID" value="ALU25244.1"/>
    <property type="molecule type" value="Genomic_DNA"/>
</dbReference>
<organism evidence="1 2">
    <name type="scientific">Myroides odoratimimus</name>
    <dbReference type="NCBI Taxonomy" id="76832"/>
    <lineage>
        <taxon>Bacteria</taxon>
        <taxon>Pseudomonadati</taxon>
        <taxon>Bacteroidota</taxon>
        <taxon>Flavobacteriia</taxon>
        <taxon>Flavobacteriales</taxon>
        <taxon>Flavobacteriaceae</taxon>
        <taxon>Myroides</taxon>
    </lineage>
</organism>
<dbReference type="RefSeq" id="WP_058699101.1">
    <property type="nucleotide sequence ID" value="NZ_CP013690.1"/>
</dbReference>
<sequence>MKTIPLLLTTEEVIHTADKDILYIASSKELEKANESKLVLNFVGWAEHQLILQNKETYIICSSPYQLKDIVYVRETSYKTDDGYIYRSDYEYLEEDEQLIDWISANKMPREAVRTFYEVVDIDYIKHNNTPIEDTLMQKDTFKQRYAWRVKLKRINKPKDFILWNNRLQRTTI</sequence>
<proteinExistence type="predicted"/>
<name>A0AAI8C340_9FLAO</name>
<dbReference type="AlphaFoldDB" id="A0AAI8C340"/>